<feature type="transmembrane region" description="Helical" evidence="1">
    <location>
        <begin position="111"/>
        <end position="131"/>
    </location>
</feature>
<dbReference type="AlphaFoldDB" id="A0A0C1LZR7"/>
<keyword evidence="3" id="KW-1185">Reference proteome</keyword>
<evidence type="ECO:0000313" key="3">
    <source>
        <dbReference type="Proteomes" id="UP000031397"/>
    </source>
</evidence>
<feature type="transmembrane region" description="Helical" evidence="1">
    <location>
        <begin position="226"/>
        <end position="245"/>
    </location>
</feature>
<gene>
    <name evidence="2" type="ORF">LfDm3_0299</name>
</gene>
<dbReference type="RefSeq" id="WP_039143422.1">
    <property type="nucleotide sequence ID" value="NZ_JOJZ01000009.1"/>
</dbReference>
<feature type="transmembrane region" description="Helical" evidence="1">
    <location>
        <begin position="85"/>
        <end position="104"/>
    </location>
</feature>
<proteinExistence type="predicted"/>
<dbReference type="Proteomes" id="UP000031397">
    <property type="component" value="Unassembled WGS sequence"/>
</dbReference>
<keyword evidence="1" id="KW-1133">Transmembrane helix</keyword>
<feature type="transmembrane region" description="Helical" evidence="1">
    <location>
        <begin position="12"/>
        <end position="30"/>
    </location>
</feature>
<evidence type="ECO:0000313" key="2">
    <source>
        <dbReference type="EMBL" id="KID42370.1"/>
    </source>
</evidence>
<reference evidence="2 3" key="1">
    <citation type="submission" date="2014-06" db="EMBL/GenBank/DDBJ databases">
        <title>Functional and comparative genomic analyses of the Drosophila gut microbiota identify candidate symbiosis factors.</title>
        <authorList>
            <person name="Newell P.D."/>
            <person name="Chaston J.M."/>
            <person name="Douglas A.E."/>
        </authorList>
    </citation>
    <scope>NUCLEOTIDE SEQUENCE [LARGE SCALE GENOMIC DNA]</scope>
    <source>
        <strain evidence="2 3">DmCS_002</strain>
    </source>
</reference>
<protein>
    <submittedName>
        <fullName evidence="2">Uncharacterized protein</fullName>
    </submittedName>
</protein>
<dbReference type="PATRIC" id="fig|1614.7.peg.289"/>
<accession>A0A0C1LZR7</accession>
<feature type="transmembrane region" description="Helical" evidence="1">
    <location>
        <begin position="151"/>
        <end position="170"/>
    </location>
</feature>
<sequence length="282" mass="32348">MLKKLFKTRQFKTLSLELTAYAFVILDLLYYDAFHLAAEIGLIFIFMAVPMAFFEKNGWGRQWSWLAASTLICGVAASVMDRPYFVIAVLFFTAVYAFMIYHPIHLYPKFWMMLIYWMIFILGYNVITWIGQKINVVTESHSQPFSSNLEIIGITLVIMILLTVLGYFLIHKQLEPLLIKNSVMFWINVVLNALLVLQSVVVIFWLKFGPVNLHFGPHSIMDGFMMVGGGLIALIIYVELVFIIVNSAWASHTMGKWQVVTSFVYLDLVMVFIMLLLGNSLV</sequence>
<feature type="transmembrane region" description="Helical" evidence="1">
    <location>
        <begin position="36"/>
        <end position="54"/>
    </location>
</feature>
<name>A0A0C1LZR7_9LACO</name>
<feature type="transmembrane region" description="Helical" evidence="1">
    <location>
        <begin position="257"/>
        <end position="277"/>
    </location>
</feature>
<dbReference type="GeneID" id="74912988"/>
<feature type="transmembrane region" description="Helical" evidence="1">
    <location>
        <begin position="63"/>
        <end position="79"/>
    </location>
</feature>
<keyword evidence="1" id="KW-0812">Transmembrane</keyword>
<keyword evidence="1" id="KW-0472">Membrane</keyword>
<comment type="caution">
    <text evidence="2">The sequence shown here is derived from an EMBL/GenBank/DDBJ whole genome shotgun (WGS) entry which is preliminary data.</text>
</comment>
<feature type="transmembrane region" description="Helical" evidence="1">
    <location>
        <begin position="182"/>
        <end position="206"/>
    </location>
</feature>
<dbReference type="EMBL" id="JOJZ01000009">
    <property type="protein sequence ID" value="KID42370.1"/>
    <property type="molecule type" value="Genomic_DNA"/>
</dbReference>
<organism evidence="2 3">
    <name type="scientific">Fructilactobacillus fructivorans</name>
    <dbReference type="NCBI Taxonomy" id="1614"/>
    <lineage>
        <taxon>Bacteria</taxon>
        <taxon>Bacillati</taxon>
        <taxon>Bacillota</taxon>
        <taxon>Bacilli</taxon>
        <taxon>Lactobacillales</taxon>
        <taxon>Lactobacillaceae</taxon>
        <taxon>Fructilactobacillus</taxon>
    </lineage>
</organism>
<evidence type="ECO:0000256" key="1">
    <source>
        <dbReference type="SAM" id="Phobius"/>
    </source>
</evidence>